<comment type="similarity">
    <text evidence="1">Belongs to the protein kinase superfamily. NEK Ser/Thr protein kinase family. NIMA subfamily.</text>
</comment>
<sequence length="715" mass="75851">MVLRDSDPEDIGGYPIEDRLGSGGMGVVYLGRSASGRRLALKVVHGQYADDQEFRTRFRREVEAARQVSGAFTAPVVDADADASSPWMATVYIPGENLGGHVRREGPLPLDRLQELAAGLTEALRDIHRVGVVHRDLKPANVMLAEDGPRVIDFGVSRAAEALGADALTQTGRVMGTPPYMSPEQLTNPRDVGPASDIFSLGAVLAYAATGRGPFDSDSPYETATRVVTGTPELDRVPAELRRFIEWCLDKDPATRPTPDELLALLKGEPIPPRPTTDVSVAEQPPAADAAPRPRRRRGLLVAAAVGGLLLALVGTGVVVRLVRDDDRVASQLPAGWRSWTAKDTTTSGKGEDPSPSGTFTRCAAARGGLICAGDDVKAVRFSLATGKREWGLPVDSVPDDTSSMEGDVLGAVGDRVYVYRNDQTVPDDNSGESYERYAIEAVDARTGDVLWTTPTQRGSGAMAPDLTADNSTAATTRDGVLTVLGTEGGSYALLDPEDGDPRWKQPMPEEECLLREAAGKGYLLCSAGKAGTRVSRLDPATGKPAWTVTVRGSLTLIGQSGGRLLLADTSGPTYRSIVAVTASGSHTRHTIELARTQPGAASLTLSRGTLYFTLSNGSVRAVDPRTGRQTWNRNSTVEFPGRPIASATHVFVASPSGRLAALDGRTGDVAWTRPGRGVGMPWMGGEGARLTLVGDALYVPYGTRSVYTVDAHHS</sequence>
<keyword evidence="6 7" id="KW-0067">ATP-binding</keyword>
<evidence type="ECO:0000256" key="5">
    <source>
        <dbReference type="ARBA" id="ARBA00022777"/>
    </source>
</evidence>
<evidence type="ECO:0000256" key="1">
    <source>
        <dbReference type="ARBA" id="ARBA00010886"/>
    </source>
</evidence>
<evidence type="ECO:0000256" key="6">
    <source>
        <dbReference type="ARBA" id="ARBA00022840"/>
    </source>
</evidence>
<feature type="binding site" evidence="7">
    <location>
        <position position="42"/>
    </location>
    <ligand>
        <name>ATP</name>
        <dbReference type="ChEBI" id="CHEBI:30616"/>
    </ligand>
</feature>
<dbReference type="InterPro" id="IPR011047">
    <property type="entry name" value="Quinoprotein_ADH-like_sf"/>
</dbReference>
<dbReference type="CDD" id="cd14014">
    <property type="entry name" value="STKc_PknB_like"/>
    <property type="match status" value="1"/>
</dbReference>
<dbReference type="SMART" id="SM00564">
    <property type="entry name" value="PQQ"/>
    <property type="match status" value="4"/>
</dbReference>
<evidence type="ECO:0000259" key="10">
    <source>
        <dbReference type="PROSITE" id="PS50011"/>
    </source>
</evidence>
<evidence type="ECO:0000256" key="4">
    <source>
        <dbReference type="ARBA" id="ARBA00022741"/>
    </source>
</evidence>
<dbReference type="Gene3D" id="3.30.200.20">
    <property type="entry name" value="Phosphorylase Kinase, domain 1"/>
    <property type="match status" value="1"/>
</dbReference>
<keyword evidence="9" id="KW-1133">Transmembrane helix</keyword>
<accession>A0ABV3BY42</accession>
<feature type="region of interest" description="Disordered" evidence="8">
    <location>
        <begin position="268"/>
        <end position="293"/>
    </location>
</feature>
<dbReference type="Proteomes" id="UP001551176">
    <property type="component" value="Unassembled WGS sequence"/>
</dbReference>
<dbReference type="InterPro" id="IPR018391">
    <property type="entry name" value="PQQ_b-propeller_rpt"/>
</dbReference>
<dbReference type="PROSITE" id="PS00107">
    <property type="entry name" value="PROTEIN_KINASE_ATP"/>
    <property type="match status" value="1"/>
</dbReference>
<proteinExistence type="inferred from homology"/>
<dbReference type="EMBL" id="JBEYXV010000021">
    <property type="protein sequence ID" value="MEU6825670.1"/>
    <property type="molecule type" value="Genomic_DNA"/>
</dbReference>
<keyword evidence="5" id="KW-0418">Kinase</keyword>
<dbReference type="PANTHER" id="PTHR43671:SF13">
    <property type="entry name" value="SERINE_THREONINE-PROTEIN KINASE NEK2"/>
    <property type="match status" value="1"/>
</dbReference>
<evidence type="ECO:0000313" key="11">
    <source>
        <dbReference type="EMBL" id="MEU6825670.1"/>
    </source>
</evidence>
<dbReference type="SMART" id="SM00220">
    <property type="entry name" value="S_TKc"/>
    <property type="match status" value="1"/>
</dbReference>
<keyword evidence="12" id="KW-1185">Reference proteome</keyword>
<evidence type="ECO:0000256" key="7">
    <source>
        <dbReference type="PROSITE-ProRule" id="PRU10141"/>
    </source>
</evidence>
<dbReference type="InterPro" id="IPR017441">
    <property type="entry name" value="Protein_kinase_ATP_BS"/>
</dbReference>
<dbReference type="EC" id="2.7.11.1" evidence="2"/>
<dbReference type="InterPro" id="IPR008271">
    <property type="entry name" value="Ser/Thr_kinase_AS"/>
</dbReference>
<dbReference type="InterPro" id="IPR000719">
    <property type="entry name" value="Prot_kinase_dom"/>
</dbReference>
<dbReference type="PANTHER" id="PTHR43671">
    <property type="entry name" value="SERINE/THREONINE-PROTEIN KINASE NEK"/>
    <property type="match status" value="1"/>
</dbReference>
<feature type="transmembrane region" description="Helical" evidence="9">
    <location>
        <begin position="300"/>
        <end position="323"/>
    </location>
</feature>
<gene>
    <name evidence="11" type="ORF">ABZ921_34080</name>
</gene>
<keyword evidence="3" id="KW-0808">Transferase</keyword>
<dbReference type="InterPro" id="IPR050660">
    <property type="entry name" value="NEK_Ser/Thr_kinase"/>
</dbReference>
<dbReference type="PROSITE" id="PS50011">
    <property type="entry name" value="PROTEIN_KINASE_DOM"/>
    <property type="match status" value="1"/>
</dbReference>
<dbReference type="InterPro" id="IPR002372">
    <property type="entry name" value="PQQ_rpt_dom"/>
</dbReference>
<dbReference type="InterPro" id="IPR015943">
    <property type="entry name" value="WD40/YVTN_repeat-like_dom_sf"/>
</dbReference>
<dbReference type="Pfam" id="PF13360">
    <property type="entry name" value="PQQ_2"/>
    <property type="match status" value="1"/>
</dbReference>
<keyword evidence="9" id="KW-0472">Membrane</keyword>
<dbReference type="SUPFAM" id="SSF56112">
    <property type="entry name" value="Protein kinase-like (PK-like)"/>
    <property type="match status" value="1"/>
</dbReference>
<evidence type="ECO:0000313" key="12">
    <source>
        <dbReference type="Proteomes" id="UP001551176"/>
    </source>
</evidence>
<dbReference type="Gene3D" id="2.130.10.10">
    <property type="entry name" value="YVTN repeat-like/Quinoprotein amine dehydrogenase"/>
    <property type="match status" value="1"/>
</dbReference>
<organism evidence="11 12">
    <name type="scientific">Streptomyces atriruber</name>
    <dbReference type="NCBI Taxonomy" id="545121"/>
    <lineage>
        <taxon>Bacteria</taxon>
        <taxon>Bacillati</taxon>
        <taxon>Actinomycetota</taxon>
        <taxon>Actinomycetes</taxon>
        <taxon>Kitasatosporales</taxon>
        <taxon>Streptomycetaceae</taxon>
        <taxon>Streptomyces</taxon>
    </lineage>
</organism>
<dbReference type="Gene3D" id="2.40.128.630">
    <property type="match status" value="1"/>
</dbReference>
<keyword evidence="9" id="KW-0812">Transmembrane</keyword>
<feature type="domain" description="Protein kinase" evidence="10">
    <location>
        <begin position="14"/>
        <end position="272"/>
    </location>
</feature>
<keyword evidence="4 7" id="KW-0547">Nucleotide-binding</keyword>
<comment type="caution">
    <text evidence="11">The sequence shown here is derived from an EMBL/GenBank/DDBJ whole genome shotgun (WGS) entry which is preliminary data.</text>
</comment>
<evidence type="ECO:0000256" key="3">
    <source>
        <dbReference type="ARBA" id="ARBA00022679"/>
    </source>
</evidence>
<name>A0ABV3BY42_9ACTN</name>
<dbReference type="RefSeq" id="WP_359356336.1">
    <property type="nucleotide sequence ID" value="NZ_JBEYXV010000021.1"/>
</dbReference>
<evidence type="ECO:0000256" key="8">
    <source>
        <dbReference type="SAM" id="MobiDB-lite"/>
    </source>
</evidence>
<protein>
    <recommendedName>
        <fullName evidence="2">non-specific serine/threonine protein kinase</fullName>
        <ecNumber evidence="2">2.7.11.1</ecNumber>
    </recommendedName>
</protein>
<dbReference type="Pfam" id="PF00069">
    <property type="entry name" value="Pkinase"/>
    <property type="match status" value="1"/>
</dbReference>
<evidence type="ECO:0000256" key="9">
    <source>
        <dbReference type="SAM" id="Phobius"/>
    </source>
</evidence>
<dbReference type="PROSITE" id="PS00108">
    <property type="entry name" value="PROTEIN_KINASE_ST"/>
    <property type="match status" value="1"/>
</dbReference>
<dbReference type="Gene3D" id="1.10.510.10">
    <property type="entry name" value="Transferase(Phosphotransferase) domain 1"/>
    <property type="match status" value="1"/>
</dbReference>
<dbReference type="InterPro" id="IPR011009">
    <property type="entry name" value="Kinase-like_dom_sf"/>
</dbReference>
<evidence type="ECO:0000256" key="2">
    <source>
        <dbReference type="ARBA" id="ARBA00012513"/>
    </source>
</evidence>
<reference evidence="11 12" key="1">
    <citation type="submission" date="2024-06" db="EMBL/GenBank/DDBJ databases">
        <title>The Natural Products Discovery Center: Release of the First 8490 Sequenced Strains for Exploring Actinobacteria Biosynthetic Diversity.</title>
        <authorList>
            <person name="Kalkreuter E."/>
            <person name="Kautsar S.A."/>
            <person name="Yang D."/>
            <person name="Bader C.D."/>
            <person name="Teijaro C.N."/>
            <person name="Fluegel L."/>
            <person name="Davis C.M."/>
            <person name="Simpson J.R."/>
            <person name="Lauterbach L."/>
            <person name="Steele A.D."/>
            <person name="Gui C."/>
            <person name="Meng S."/>
            <person name="Li G."/>
            <person name="Viehrig K."/>
            <person name="Ye F."/>
            <person name="Su P."/>
            <person name="Kiefer A.F."/>
            <person name="Nichols A."/>
            <person name="Cepeda A.J."/>
            <person name="Yan W."/>
            <person name="Fan B."/>
            <person name="Jiang Y."/>
            <person name="Adhikari A."/>
            <person name="Zheng C.-J."/>
            <person name="Schuster L."/>
            <person name="Cowan T.M."/>
            <person name="Smanski M.J."/>
            <person name="Chevrette M.G."/>
            <person name="De Carvalho L.P.S."/>
            <person name="Shen B."/>
        </authorList>
    </citation>
    <scope>NUCLEOTIDE SEQUENCE [LARGE SCALE GENOMIC DNA]</scope>
    <source>
        <strain evidence="11 12">NPDC046838</strain>
    </source>
</reference>
<dbReference type="SUPFAM" id="SSF50998">
    <property type="entry name" value="Quinoprotein alcohol dehydrogenase-like"/>
    <property type="match status" value="1"/>
</dbReference>